<feature type="compositionally biased region" description="Basic and acidic residues" evidence="1">
    <location>
        <begin position="285"/>
        <end position="294"/>
    </location>
</feature>
<keyword evidence="3" id="KW-1185">Reference proteome</keyword>
<evidence type="ECO:0000313" key="2">
    <source>
        <dbReference type="EMBL" id="GAA5160981.1"/>
    </source>
</evidence>
<organism evidence="2 3">
    <name type="scientific">Pseudonocardia eucalypti</name>
    <dbReference type="NCBI Taxonomy" id="648755"/>
    <lineage>
        <taxon>Bacteria</taxon>
        <taxon>Bacillati</taxon>
        <taxon>Actinomycetota</taxon>
        <taxon>Actinomycetes</taxon>
        <taxon>Pseudonocardiales</taxon>
        <taxon>Pseudonocardiaceae</taxon>
        <taxon>Pseudonocardia</taxon>
    </lineage>
</organism>
<gene>
    <name evidence="2" type="ORF">GCM10023321_44530</name>
</gene>
<accession>A0ABP9QFI4</accession>
<comment type="caution">
    <text evidence="2">The sequence shown here is derived from an EMBL/GenBank/DDBJ whole genome shotgun (WGS) entry which is preliminary data.</text>
</comment>
<feature type="compositionally biased region" description="Low complexity" evidence="1">
    <location>
        <begin position="1"/>
        <end position="20"/>
    </location>
</feature>
<feature type="region of interest" description="Disordered" evidence="1">
    <location>
        <begin position="1"/>
        <end position="84"/>
    </location>
</feature>
<name>A0ABP9QFI4_9PSEU</name>
<evidence type="ECO:0000313" key="3">
    <source>
        <dbReference type="Proteomes" id="UP001428817"/>
    </source>
</evidence>
<protein>
    <submittedName>
        <fullName evidence="2">Uncharacterized protein</fullName>
    </submittedName>
</protein>
<dbReference type="Proteomes" id="UP001428817">
    <property type="component" value="Unassembled WGS sequence"/>
</dbReference>
<feature type="compositionally biased region" description="Low complexity" evidence="1">
    <location>
        <begin position="252"/>
        <end position="275"/>
    </location>
</feature>
<evidence type="ECO:0000256" key="1">
    <source>
        <dbReference type="SAM" id="MobiDB-lite"/>
    </source>
</evidence>
<reference evidence="3" key="1">
    <citation type="journal article" date="2019" name="Int. J. Syst. Evol. Microbiol.">
        <title>The Global Catalogue of Microorganisms (GCM) 10K type strain sequencing project: providing services to taxonomists for standard genome sequencing and annotation.</title>
        <authorList>
            <consortium name="The Broad Institute Genomics Platform"/>
            <consortium name="The Broad Institute Genome Sequencing Center for Infectious Disease"/>
            <person name="Wu L."/>
            <person name="Ma J."/>
        </authorList>
    </citation>
    <scope>NUCLEOTIDE SEQUENCE [LARGE SCALE GENOMIC DNA]</scope>
    <source>
        <strain evidence="3">JCM 18303</strain>
    </source>
</reference>
<proteinExistence type="predicted"/>
<sequence>MGAPAGMAAAPTTAPADADGWLPLLTHDHRDQRFQPNGERASSPSTDDTGRRTPKMGKLLAAARRVTQSPEPPAPEPPAEHAADATTWLDALGPINPMEAGALAGAFAADYLSWDEAAPRRRGDVLKQYLPSDVLGSASLLGWSGRGRQRAEFALPGAVHPDGEGRVIVDVRVRVTPYRKVGEPADPAPAGELEVAGVPAVAPAPTARGWKSLDSYWVRLTVPITRDQGRLVVDTWDEQLGDEDREPDEDGPAPSGEDSPSAAEEPPRPEAGAADSAHLGKAHLGKADLGKADLETEAAAEASIDEGPAAGDEPANAGATRKPARRQTTRRSTTRPPAGGRGAR</sequence>
<feature type="region of interest" description="Disordered" evidence="1">
    <location>
        <begin position="238"/>
        <end position="344"/>
    </location>
</feature>
<feature type="compositionally biased region" description="Acidic residues" evidence="1">
    <location>
        <begin position="238"/>
        <end position="251"/>
    </location>
</feature>
<dbReference type="EMBL" id="BAABJP010000021">
    <property type="protein sequence ID" value="GAA5160981.1"/>
    <property type="molecule type" value="Genomic_DNA"/>
</dbReference>
<feature type="compositionally biased region" description="Basic residues" evidence="1">
    <location>
        <begin position="322"/>
        <end position="333"/>
    </location>
</feature>